<evidence type="ECO:0000313" key="2">
    <source>
        <dbReference type="Proteomes" id="UP000824265"/>
    </source>
</evidence>
<accession>A0A9D1R4Y7</accession>
<protein>
    <submittedName>
        <fullName evidence="1">Uncharacterized protein</fullName>
    </submittedName>
</protein>
<reference evidence="1" key="2">
    <citation type="submission" date="2021-04" db="EMBL/GenBank/DDBJ databases">
        <authorList>
            <person name="Gilroy R."/>
        </authorList>
    </citation>
    <scope>NUCLEOTIDE SEQUENCE</scope>
    <source>
        <strain evidence="1">CHK195-6426</strain>
    </source>
</reference>
<evidence type="ECO:0000313" key="1">
    <source>
        <dbReference type="EMBL" id="HIW80171.1"/>
    </source>
</evidence>
<gene>
    <name evidence="1" type="ORF">H9742_01370</name>
</gene>
<dbReference type="InterPro" id="IPR046900">
    <property type="entry name" value="ABC-3C_MC7"/>
</dbReference>
<reference evidence="1" key="1">
    <citation type="journal article" date="2021" name="PeerJ">
        <title>Extensive microbial diversity within the chicken gut microbiome revealed by metagenomics and culture.</title>
        <authorList>
            <person name="Gilroy R."/>
            <person name="Ravi A."/>
            <person name="Getino M."/>
            <person name="Pursley I."/>
            <person name="Horton D.L."/>
            <person name="Alikhan N.F."/>
            <person name="Baker D."/>
            <person name="Gharbi K."/>
            <person name="Hall N."/>
            <person name="Watson M."/>
            <person name="Adriaenssens E.M."/>
            <person name="Foster-Nyarko E."/>
            <person name="Jarju S."/>
            <person name="Secka A."/>
            <person name="Antonio M."/>
            <person name="Oren A."/>
            <person name="Chaudhuri R.R."/>
            <person name="La Ragione R."/>
            <person name="Hildebrand F."/>
            <person name="Pallen M.J."/>
        </authorList>
    </citation>
    <scope>NUCLEOTIDE SEQUENCE</scope>
    <source>
        <strain evidence="1">CHK195-6426</strain>
    </source>
</reference>
<dbReference type="AlphaFoldDB" id="A0A9D1R4Y7"/>
<dbReference type="Pfam" id="PF20292">
    <property type="entry name" value="MC7"/>
    <property type="match status" value="1"/>
</dbReference>
<proteinExistence type="predicted"/>
<sequence length="75" mass="8592">MKLPNKVITYKESLLAKFPIVLAILKDQEIAVDLLYKKMKSKVDDIGEFMEIMDCLYALGKIELDVKKGVIRYVA</sequence>
<name>A0A9D1R4Y7_9FIRM</name>
<organism evidence="1 2">
    <name type="scientific">Candidatus Acetatifactor stercoripullorum</name>
    <dbReference type="NCBI Taxonomy" id="2838414"/>
    <lineage>
        <taxon>Bacteria</taxon>
        <taxon>Bacillati</taxon>
        <taxon>Bacillota</taxon>
        <taxon>Clostridia</taxon>
        <taxon>Lachnospirales</taxon>
        <taxon>Lachnospiraceae</taxon>
        <taxon>Acetatifactor</taxon>
    </lineage>
</organism>
<comment type="caution">
    <text evidence="1">The sequence shown here is derived from an EMBL/GenBank/DDBJ whole genome shotgun (WGS) entry which is preliminary data.</text>
</comment>
<dbReference type="EMBL" id="DXGH01000007">
    <property type="protein sequence ID" value="HIW80171.1"/>
    <property type="molecule type" value="Genomic_DNA"/>
</dbReference>
<dbReference type="Proteomes" id="UP000824265">
    <property type="component" value="Unassembled WGS sequence"/>
</dbReference>